<dbReference type="Proteomes" id="UP000646523">
    <property type="component" value="Unassembled WGS sequence"/>
</dbReference>
<sequence>MSPESQPAARRRGRPAKRQLIVDAARRVFLRHGYTDTSIEMIAAEAEASKQTIYNHFEGKEQLFAAVVRAVQQSVMTDSETLFAARFTETGDVEQDLRAAFRLMTELNLSGDVAAFRRLVTIEQLRHPELMREWTQPRPAFESFVAAEIRRQTACGALDVPDSALAARQLITLILNEAINQSRYGLRILTEAEIGRIVDDGVDFWLRAYRADGSR</sequence>
<keyword evidence="1" id="KW-0805">Transcription regulation</keyword>
<dbReference type="InterPro" id="IPR009057">
    <property type="entry name" value="Homeodomain-like_sf"/>
</dbReference>
<evidence type="ECO:0000313" key="7">
    <source>
        <dbReference type="Proteomes" id="UP000646523"/>
    </source>
</evidence>
<dbReference type="Gene3D" id="1.10.357.10">
    <property type="entry name" value="Tetracycline Repressor, domain 2"/>
    <property type="match status" value="1"/>
</dbReference>
<keyword evidence="2 4" id="KW-0238">DNA-binding</keyword>
<gene>
    <name evidence="6" type="ORF">GCM10012289_00290</name>
</gene>
<dbReference type="InterPro" id="IPR001647">
    <property type="entry name" value="HTH_TetR"/>
</dbReference>
<dbReference type="Pfam" id="PF14246">
    <property type="entry name" value="TetR_C_7"/>
    <property type="match status" value="1"/>
</dbReference>
<dbReference type="InterPro" id="IPR036271">
    <property type="entry name" value="Tet_transcr_reg_TetR-rel_C_sf"/>
</dbReference>
<organism evidence="6 7">
    <name type="scientific">Nonomuraea cavernae</name>
    <dbReference type="NCBI Taxonomy" id="2045107"/>
    <lineage>
        <taxon>Bacteria</taxon>
        <taxon>Bacillati</taxon>
        <taxon>Actinomycetota</taxon>
        <taxon>Actinomycetes</taxon>
        <taxon>Streptosporangiales</taxon>
        <taxon>Streptosporangiaceae</taxon>
        <taxon>Nonomuraea</taxon>
    </lineage>
</organism>
<dbReference type="RefSeq" id="WP_189121870.1">
    <property type="nucleotide sequence ID" value="NZ_BMNH01000001.1"/>
</dbReference>
<dbReference type="PANTHER" id="PTHR30055:SF234">
    <property type="entry name" value="HTH-TYPE TRANSCRIPTIONAL REGULATOR BETI"/>
    <property type="match status" value="1"/>
</dbReference>
<keyword evidence="7" id="KW-1185">Reference proteome</keyword>
<evidence type="ECO:0000256" key="2">
    <source>
        <dbReference type="ARBA" id="ARBA00023125"/>
    </source>
</evidence>
<keyword evidence="3" id="KW-0804">Transcription</keyword>
<protein>
    <submittedName>
        <fullName evidence="6">TetR family transcriptional regulator</fullName>
    </submittedName>
</protein>
<dbReference type="AlphaFoldDB" id="A0A917YNI1"/>
<dbReference type="SUPFAM" id="SSF48498">
    <property type="entry name" value="Tetracyclin repressor-like, C-terminal domain"/>
    <property type="match status" value="1"/>
</dbReference>
<dbReference type="GO" id="GO:0003700">
    <property type="term" value="F:DNA-binding transcription factor activity"/>
    <property type="evidence" value="ECO:0007669"/>
    <property type="project" value="TreeGrafter"/>
</dbReference>
<evidence type="ECO:0000313" key="6">
    <source>
        <dbReference type="EMBL" id="GGO60435.1"/>
    </source>
</evidence>
<reference evidence="6" key="2">
    <citation type="submission" date="2020-09" db="EMBL/GenBank/DDBJ databases">
        <authorList>
            <person name="Sun Q."/>
            <person name="Zhou Y."/>
        </authorList>
    </citation>
    <scope>NUCLEOTIDE SEQUENCE</scope>
    <source>
        <strain evidence="6">CGMCC 4.7368</strain>
    </source>
</reference>
<feature type="domain" description="HTH tetR-type" evidence="5">
    <location>
        <begin position="15"/>
        <end position="75"/>
    </location>
</feature>
<dbReference type="Pfam" id="PF00440">
    <property type="entry name" value="TetR_N"/>
    <property type="match status" value="1"/>
</dbReference>
<name>A0A917YNI1_9ACTN</name>
<dbReference type="InterPro" id="IPR050109">
    <property type="entry name" value="HTH-type_TetR-like_transc_reg"/>
</dbReference>
<accession>A0A917YNI1</accession>
<reference evidence="6" key="1">
    <citation type="journal article" date="2014" name="Int. J. Syst. Evol. Microbiol.">
        <title>Complete genome sequence of Corynebacterium casei LMG S-19264T (=DSM 44701T), isolated from a smear-ripened cheese.</title>
        <authorList>
            <consortium name="US DOE Joint Genome Institute (JGI-PGF)"/>
            <person name="Walter F."/>
            <person name="Albersmeier A."/>
            <person name="Kalinowski J."/>
            <person name="Ruckert C."/>
        </authorList>
    </citation>
    <scope>NUCLEOTIDE SEQUENCE</scope>
    <source>
        <strain evidence="6">CGMCC 4.7368</strain>
    </source>
</reference>
<proteinExistence type="predicted"/>
<evidence type="ECO:0000256" key="4">
    <source>
        <dbReference type="PROSITE-ProRule" id="PRU00335"/>
    </source>
</evidence>
<evidence type="ECO:0000256" key="1">
    <source>
        <dbReference type="ARBA" id="ARBA00023015"/>
    </source>
</evidence>
<dbReference type="PANTHER" id="PTHR30055">
    <property type="entry name" value="HTH-TYPE TRANSCRIPTIONAL REGULATOR RUTR"/>
    <property type="match status" value="1"/>
</dbReference>
<dbReference type="SUPFAM" id="SSF46689">
    <property type="entry name" value="Homeodomain-like"/>
    <property type="match status" value="1"/>
</dbReference>
<evidence type="ECO:0000259" key="5">
    <source>
        <dbReference type="PROSITE" id="PS50977"/>
    </source>
</evidence>
<dbReference type="PRINTS" id="PR00455">
    <property type="entry name" value="HTHTETR"/>
</dbReference>
<dbReference type="GO" id="GO:0045892">
    <property type="term" value="P:negative regulation of DNA-templated transcription"/>
    <property type="evidence" value="ECO:0007669"/>
    <property type="project" value="UniProtKB-ARBA"/>
</dbReference>
<evidence type="ECO:0000256" key="3">
    <source>
        <dbReference type="ARBA" id="ARBA00023163"/>
    </source>
</evidence>
<dbReference type="GO" id="GO:0000976">
    <property type="term" value="F:transcription cis-regulatory region binding"/>
    <property type="evidence" value="ECO:0007669"/>
    <property type="project" value="TreeGrafter"/>
</dbReference>
<dbReference type="InterPro" id="IPR039536">
    <property type="entry name" value="TetR_C_Proteobacteria"/>
</dbReference>
<comment type="caution">
    <text evidence="6">The sequence shown here is derived from an EMBL/GenBank/DDBJ whole genome shotgun (WGS) entry which is preliminary data.</text>
</comment>
<dbReference type="PROSITE" id="PS50977">
    <property type="entry name" value="HTH_TETR_2"/>
    <property type="match status" value="1"/>
</dbReference>
<dbReference type="FunFam" id="1.10.10.60:FF:000141">
    <property type="entry name" value="TetR family transcriptional regulator"/>
    <property type="match status" value="1"/>
</dbReference>
<dbReference type="EMBL" id="BMNH01000001">
    <property type="protein sequence ID" value="GGO60435.1"/>
    <property type="molecule type" value="Genomic_DNA"/>
</dbReference>
<feature type="DNA-binding region" description="H-T-H motif" evidence="4">
    <location>
        <begin position="38"/>
        <end position="57"/>
    </location>
</feature>